<accession>A0A4R1HN81</accession>
<keyword evidence="7" id="KW-1185">Reference proteome</keyword>
<evidence type="ECO:0000313" key="6">
    <source>
        <dbReference type="EMBL" id="TCK21129.1"/>
    </source>
</evidence>
<dbReference type="InterPro" id="IPR000847">
    <property type="entry name" value="LysR_HTH_N"/>
</dbReference>
<dbReference type="PRINTS" id="PR00039">
    <property type="entry name" value="HTHLYSR"/>
</dbReference>
<dbReference type="PROSITE" id="PS50931">
    <property type="entry name" value="HTH_LYSR"/>
    <property type="match status" value="1"/>
</dbReference>
<dbReference type="InterPro" id="IPR050950">
    <property type="entry name" value="HTH-type_LysR_regulators"/>
</dbReference>
<dbReference type="SUPFAM" id="SSF46785">
    <property type="entry name" value="Winged helix' DNA-binding domain"/>
    <property type="match status" value="1"/>
</dbReference>
<protein>
    <submittedName>
        <fullName evidence="6">LysR family transcriptional regulator</fullName>
    </submittedName>
</protein>
<organism evidence="6 7">
    <name type="scientific">Pseudonocardia endophytica</name>
    <dbReference type="NCBI Taxonomy" id="401976"/>
    <lineage>
        <taxon>Bacteria</taxon>
        <taxon>Bacillati</taxon>
        <taxon>Actinomycetota</taxon>
        <taxon>Actinomycetes</taxon>
        <taxon>Pseudonocardiales</taxon>
        <taxon>Pseudonocardiaceae</taxon>
        <taxon>Pseudonocardia</taxon>
    </lineage>
</organism>
<dbReference type="InterPro" id="IPR005119">
    <property type="entry name" value="LysR_subst-bd"/>
</dbReference>
<reference evidence="6 7" key="1">
    <citation type="submission" date="2019-03" db="EMBL/GenBank/DDBJ databases">
        <title>Sequencing the genomes of 1000 actinobacteria strains.</title>
        <authorList>
            <person name="Klenk H.-P."/>
        </authorList>
    </citation>
    <scope>NUCLEOTIDE SEQUENCE [LARGE SCALE GENOMIC DNA]</scope>
    <source>
        <strain evidence="6 7">DSM 44969</strain>
    </source>
</reference>
<comment type="similarity">
    <text evidence="1">Belongs to the LysR transcriptional regulatory family.</text>
</comment>
<name>A0A4R1HN81_PSEEN</name>
<keyword evidence="4" id="KW-0804">Transcription</keyword>
<dbReference type="PANTHER" id="PTHR30419">
    <property type="entry name" value="HTH-TYPE TRANSCRIPTIONAL REGULATOR YBHD"/>
    <property type="match status" value="1"/>
</dbReference>
<evidence type="ECO:0000313" key="7">
    <source>
        <dbReference type="Proteomes" id="UP000295560"/>
    </source>
</evidence>
<evidence type="ECO:0000259" key="5">
    <source>
        <dbReference type="PROSITE" id="PS50931"/>
    </source>
</evidence>
<keyword evidence="3" id="KW-0238">DNA-binding</keyword>
<proteinExistence type="inferred from homology"/>
<dbReference type="Gene3D" id="3.40.190.10">
    <property type="entry name" value="Periplasmic binding protein-like II"/>
    <property type="match status" value="2"/>
</dbReference>
<dbReference type="Gene3D" id="1.10.10.10">
    <property type="entry name" value="Winged helix-like DNA-binding domain superfamily/Winged helix DNA-binding domain"/>
    <property type="match status" value="1"/>
</dbReference>
<dbReference type="InterPro" id="IPR036390">
    <property type="entry name" value="WH_DNA-bd_sf"/>
</dbReference>
<dbReference type="GO" id="GO:0003700">
    <property type="term" value="F:DNA-binding transcription factor activity"/>
    <property type="evidence" value="ECO:0007669"/>
    <property type="project" value="InterPro"/>
</dbReference>
<evidence type="ECO:0000256" key="3">
    <source>
        <dbReference type="ARBA" id="ARBA00023125"/>
    </source>
</evidence>
<dbReference type="Proteomes" id="UP000295560">
    <property type="component" value="Unassembled WGS sequence"/>
</dbReference>
<dbReference type="AlphaFoldDB" id="A0A4R1HN81"/>
<dbReference type="FunFam" id="1.10.10.10:FF:000001">
    <property type="entry name" value="LysR family transcriptional regulator"/>
    <property type="match status" value="1"/>
</dbReference>
<evidence type="ECO:0000256" key="1">
    <source>
        <dbReference type="ARBA" id="ARBA00009437"/>
    </source>
</evidence>
<keyword evidence="2" id="KW-0805">Transcription regulation</keyword>
<dbReference type="SUPFAM" id="SSF53850">
    <property type="entry name" value="Periplasmic binding protein-like II"/>
    <property type="match status" value="1"/>
</dbReference>
<dbReference type="GO" id="GO:0005829">
    <property type="term" value="C:cytosol"/>
    <property type="evidence" value="ECO:0007669"/>
    <property type="project" value="TreeGrafter"/>
</dbReference>
<dbReference type="EMBL" id="SMFZ01000002">
    <property type="protein sequence ID" value="TCK21129.1"/>
    <property type="molecule type" value="Genomic_DNA"/>
</dbReference>
<feature type="domain" description="HTH lysR-type" evidence="5">
    <location>
        <begin position="1"/>
        <end position="58"/>
    </location>
</feature>
<dbReference type="GO" id="GO:0003677">
    <property type="term" value="F:DNA binding"/>
    <property type="evidence" value="ECO:0007669"/>
    <property type="project" value="UniProtKB-KW"/>
</dbReference>
<evidence type="ECO:0000256" key="2">
    <source>
        <dbReference type="ARBA" id="ARBA00023015"/>
    </source>
</evidence>
<dbReference type="Pfam" id="PF03466">
    <property type="entry name" value="LysR_substrate"/>
    <property type="match status" value="1"/>
</dbReference>
<dbReference type="Pfam" id="PF00126">
    <property type="entry name" value="HTH_1"/>
    <property type="match status" value="1"/>
</dbReference>
<comment type="caution">
    <text evidence="6">The sequence shown here is derived from an EMBL/GenBank/DDBJ whole genome shotgun (WGS) entry which is preliminary data.</text>
</comment>
<dbReference type="InterPro" id="IPR036388">
    <property type="entry name" value="WH-like_DNA-bd_sf"/>
</dbReference>
<gene>
    <name evidence="6" type="ORF">EV378_5108</name>
</gene>
<dbReference type="CDD" id="cd05466">
    <property type="entry name" value="PBP2_LTTR_substrate"/>
    <property type="match status" value="1"/>
</dbReference>
<sequence length="303" mass="32641">MQLRRLELFCTVVDEGGVTRAAERLQVAQPWVSAQLRIVEKAVNAPLFVRDGRRIALTEAGRRFHAWAREVLAGSARVQRDIDDLTSGAAGSLSVASSMAIGTYLLPPLMTDLRRDRPGADITVHINEPARALRSTEIGEVDFAVTTWFDDVDPGPLHPEKLWDEPLVLCAAVDGPPDADEIPLADVAGLPVVGVPAGVAIERTLADQLAAHGVGPLSYVIRLGHAESLKRAVIANGWVCLAPEYCVAEDAALGRLRAVRFTDATLVESIGLFHREAQYFSPLQRAAVDALRAVAERKLAGQA</sequence>
<evidence type="ECO:0000256" key="4">
    <source>
        <dbReference type="ARBA" id="ARBA00023163"/>
    </source>
</evidence>